<feature type="domain" description="Glyoxalase-like" evidence="1">
    <location>
        <begin position="11"/>
        <end position="219"/>
    </location>
</feature>
<dbReference type="EMBL" id="KN823102">
    <property type="protein sequence ID" value="KIO22748.1"/>
    <property type="molecule type" value="Genomic_DNA"/>
</dbReference>
<dbReference type="InterPro" id="IPR029068">
    <property type="entry name" value="Glyas_Bleomycin-R_OHBP_Dase"/>
</dbReference>
<dbReference type="HOGENOM" id="CLU_058475_1_0_1"/>
<dbReference type="PANTHER" id="PTHR40265:SF1">
    <property type="entry name" value="GLYOXALASE-LIKE DOMAIN-CONTAINING PROTEIN"/>
    <property type="match status" value="1"/>
</dbReference>
<dbReference type="OrthoDB" id="408973at2759"/>
<evidence type="ECO:0000313" key="2">
    <source>
        <dbReference type="EMBL" id="KIO22748.1"/>
    </source>
</evidence>
<protein>
    <recommendedName>
        <fullName evidence="1">Glyoxalase-like domain-containing protein</fullName>
    </recommendedName>
</protein>
<evidence type="ECO:0000313" key="3">
    <source>
        <dbReference type="Proteomes" id="UP000054248"/>
    </source>
</evidence>
<dbReference type="Pfam" id="PF13468">
    <property type="entry name" value="Glyoxalase_3"/>
    <property type="match status" value="1"/>
</dbReference>
<evidence type="ECO:0000259" key="1">
    <source>
        <dbReference type="Pfam" id="PF13468"/>
    </source>
</evidence>
<dbReference type="InterPro" id="IPR025870">
    <property type="entry name" value="Glyoxalase-like_dom"/>
</dbReference>
<dbReference type="PANTHER" id="PTHR40265">
    <property type="entry name" value="BLL2707 PROTEIN"/>
    <property type="match status" value="1"/>
</dbReference>
<proteinExistence type="predicted"/>
<dbReference type="Proteomes" id="UP000054248">
    <property type="component" value="Unassembled WGS sequence"/>
</dbReference>
<keyword evidence="3" id="KW-1185">Reference proteome</keyword>
<organism evidence="2 3">
    <name type="scientific">Tulasnella calospora MUT 4182</name>
    <dbReference type="NCBI Taxonomy" id="1051891"/>
    <lineage>
        <taxon>Eukaryota</taxon>
        <taxon>Fungi</taxon>
        <taxon>Dikarya</taxon>
        <taxon>Basidiomycota</taxon>
        <taxon>Agaricomycotina</taxon>
        <taxon>Agaricomycetes</taxon>
        <taxon>Cantharellales</taxon>
        <taxon>Tulasnellaceae</taxon>
        <taxon>Tulasnella</taxon>
    </lineage>
</organism>
<name>A0A0C3KN01_9AGAM</name>
<reference evidence="3" key="2">
    <citation type="submission" date="2015-01" db="EMBL/GenBank/DDBJ databases">
        <title>Evolutionary Origins and Diversification of the Mycorrhizal Mutualists.</title>
        <authorList>
            <consortium name="DOE Joint Genome Institute"/>
            <consortium name="Mycorrhizal Genomics Consortium"/>
            <person name="Kohler A."/>
            <person name="Kuo A."/>
            <person name="Nagy L.G."/>
            <person name="Floudas D."/>
            <person name="Copeland A."/>
            <person name="Barry K.W."/>
            <person name="Cichocki N."/>
            <person name="Veneault-Fourrey C."/>
            <person name="LaButti K."/>
            <person name="Lindquist E.A."/>
            <person name="Lipzen A."/>
            <person name="Lundell T."/>
            <person name="Morin E."/>
            <person name="Murat C."/>
            <person name="Riley R."/>
            <person name="Ohm R."/>
            <person name="Sun H."/>
            <person name="Tunlid A."/>
            <person name="Henrissat B."/>
            <person name="Grigoriev I.V."/>
            <person name="Hibbett D.S."/>
            <person name="Martin F."/>
        </authorList>
    </citation>
    <scope>NUCLEOTIDE SEQUENCE [LARGE SCALE GENOMIC DNA]</scope>
    <source>
        <strain evidence="3">MUT 4182</strain>
    </source>
</reference>
<gene>
    <name evidence="2" type="ORF">M407DRAFT_216117</name>
</gene>
<dbReference type="AlphaFoldDB" id="A0A0C3KN01"/>
<dbReference type="Gene3D" id="3.10.180.10">
    <property type="entry name" value="2,3-Dihydroxybiphenyl 1,2-Dioxygenase, domain 1"/>
    <property type="match status" value="1"/>
</dbReference>
<accession>A0A0C3KN01</accession>
<sequence>MSRKEIPTNVLDHIIHLSPPGELQAGIERFERLGFKVLPGGTHADGLTSNALVVLDDGVYLELIAFTHDVDYYAASASSTAPPGLLEKRRGHWWQSKLPGWIDWANLGFGGEAMADVLMNPNSDGGGAVANVGGNGGDFGVKYLAPVEGGRTKPDGDVLKWRVTFPDSAAHGRGALPFFCEDLTPRNRRVSRTSAQSPAAHPCKATGIAYISLSAATSISFTALCAQLSLVLGENPRFLSDGEEARWALNVPQGTTPTSAKPRPEIVLRTATVGDPDLQIPGSDKAWIDQVGFWVDQNGHTKDDDDGGFFGDRGSETGPNLGNVSGVGQVAFVPLPRTG</sequence>
<reference evidence="2 3" key="1">
    <citation type="submission" date="2014-04" db="EMBL/GenBank/DDBJ databases">
        <authorList>
            <consortium name="DOE Joint Genome Institute"/>
            <person name="Kuo A."/>
            <person name="Girlanda M."/>
            <person name="Perotto S."/>
            <person name="Kohler A."/>
            <person name="Nagy L.G."/>
            <person name="Floudas D."/>
            <person name="Copeland A."/>
            <person name="Barry K.W."/>
            <person name="Cichocki N."/>
            <person name="Veneault-Fourrey C."/>
            <person name="LaButti K."/>
            <person name="Lindquist E.A."/>
            <person name="Lipzen A."/>
            <person name="Lundell T."/>
            <person name="Morin E."/>
            <person name="Murat C."/>
            <person name="Sun H."/>
            <person name="Tunlid A."/>
            <person name="Henrissat B."/>
            <person name="Grigoriev I.V."/>
            <person name="Hibbett D.S."/>
            <person name="Martin F."/>
            <person name="Nordberg H.P."/>
            <person name="Cantor M.N."/>
            <person name="Hua S.X."/>
        </authorList>
    </citation>
    <scope>NUCLEOTIDE SEQUENCE [LARGE SCALE GENOMIC DNA]</scope>
    <source>
        <strain evidence="2 3">MUT 4182</strain>
    </source>
</reference>